<dbReference type="InterPro" id="IPR005197">
    <property type="entry name" value="Glyco_hydro_71"/>
</dbReference>
<evidence type="ECO:0000313" key="2">
    <source>
        <dbReference type="Proteomes" id="UP000298327"/>
    </source>
</evidence>
<evidence type="ECO:0008006" key="3">
    <source>
        <dbReference type="Google" id="ProtNLM"/>
    </source>
</evidence>
<proteinExistence type="predicted"/>
<dbReference type="EMBL" id="SEOQ01000884">
    <property type="protein sequence ID" value="TFY55802.1"/>
    <property type="molecule type" value="Genomic_DNA"/>
</dbReference>
<protein>
    <recommendedName>
        <fullName evidence="3">Glycoside hydrolase family 71 protein</fullName>
    </recommendedName>
</protein>
<dbReference type="Proteomes" id="UP000298327">
    <property type="component" value="Unassembled WGS sequence"/>
</dbReference>
<dbReference type="CDD" id="cd11577">
    <property type="entry name" value="GH71"/>
    <property type="match status" value="1"/>
</dbReference>
<organism evidence="1 2">
    <name type="scientific">Dentipellis fragilis</name>
    <dbReference type="NCBI Taxonomy" id="205917"/>
    <lineage>
        <taxon>Eukaryota</taxon>
        <taxon>Fungi</taxon>
        <taxon>Dikarya</taxon>
        <taxon>Basidiomycota</taxon>
        <taxon>Agaricomycotina</taxon>
        <taxon>Agaricomycetes</taxon>
        <taxon>Russulales</taxon>
        <taxon>Hericiaceae</taxon>
        <taxon>Dentipellis</taxon>
    </lineage>
</organism>
<dbReference type="AlphaFoldDB" id="A0A4Y9Y161"/>
<keyword evidence="2" id="KW-1185">Reference proteome</keyword>
<gene>
    <name evidence="1" type="ORF">EVG20_g9185</name>
</gene>
<evidence type="ECO:0000313" key="1">
    <source>
        <dbReference type="EMBL" id="TFY55802.1"/>
    </source>
</evidence>
<reference evidence="1 2" key="1">
    <citation type="submission" date="2019-02" db="EMBL/GenBank/DDBJ databases">
        <title>Genome sequencing of the rare red list fungi Dentipellis fragilis.</title>
        <authorList>
            <person name="Buettner E."/>
            <person name="Kellner H."/>
        </authorList>
    </citation>
    <scope>NUCLEOTIDE SEQUENCE [LARGE SCALE GENOMIC DNA]</scope>
    <source>
        <strain evidence="1 2">DSM 105465</strain>
    </source>
</reference>
<dbReference type="OrthoDB" id="3257981at2759"/>
<sequence>MNAACRDLGSGFERSVIPAQNPEDVDHLRKYVELLARHPNQMLCEGKVLISTFAGDQARFGFSSINEAWTFVKAELSKIAPIHLVPAFFVDPATYPSLSSIDGIFHWNGGWPLHLTTQCSREEIRRPALDSDKHHLAHLHQKTYIAGVSPWFFTHYGPDSWNKNWIYRGDDWLLVRRWEYLLSQRNHIDIVQLISWNDYGESHYVAPVRGAQPNSQAWVDGFPHEPWMLLNAYYARAFKEGRMPPIEKDRIFMWARPHPKTAQASEDEVPRPDGWQLTEDLFWVVLFATTAATAILSSGDDAPVKYEIKGGVTKLAGKLVPGRGMWAQITRGGAIVAECAPSLDEYRFEAGPRVYNFNAYVAMSR</sequence>
<comment type="caution">
    <text evidence="1">The sequence shown here is derived from an EMBL/GenBank/DDBJ whole genome shotgun (WGS) entry which is preliminary data.</text>
</comment>
<dbReference type="Pfam" id="PF03659">
    <property type="entry name" value="Glyco_hydro_71"/>
    <property type="match status" value="1"/>
</dbReference>
<name>A0A4Y9Y161_9AGAM</name>
<dbReference type="Gene3D" id="3.20.20.80">
    <property type="entry name" value="Glycosidases"/>
    <property type="match status" value="1"/>
</dbReference>
<accession>A0A4Y9Y161</accession>
<dbReference type="GO" id="GO:0051118">
    <property type="term" value="F:glucan endo-1,3-alpha-glucosidase activity"/>
    <property type="evidence" value="ECO:0007669"/>
    <property type="project" value="InterPro"/>
</dbReference>